<dbReference type="PANTHER" id="PTHR40040">
    <property type="entry name" value="SMALL HYDROPHOBIC PROTEIN-RELATED"/>
    <property type="match status" value="1"/>
</dbReference>
<dbReference type="InterPro" id="IPR055338">
    <property type="entry name" value="YqfX-like"/>
</dbReference>
<accession>A0A917CBB1</accession>
<feature type="region of interest" description="Disordered" evidence="1">
    <location>
        <begin position="1"/>
        <end position="20"/>
    </location>
</feature>
<evidence type="ECO:0008006" key="5">
    <source>
        <dbReference type="Google" id="ProtNLM"/>
    </source>
</evidence>
<evidence type="ECO:0000313" key="3">
    <source>
        <dbReference type="EMBL" id="GGF78079.1"/>
    </source>
</evidence>
<feature type="transmembrane region" description="Helical" evidence="2">
    <location>
        <begin position="75"/>
        <end position="107"/>
    </location>
</feature>
<keyword evidence="2" id="KW-1133">Transmembrane helix</keyword>
<sequence>MDTEKDDSTRADGSHKPRRVILRPRRVDYPRRERKHEEEYAAEVSPLPVHVRQAEAREQGEETAPREGAVENSRWMGYLGLGFGIASLFMWSVILGPVAAILGYFAYTKGQKTAGAWAMGLGIVATLSYFVMIPFAR</sequence>
<protein>
    <recommendedName>
        <fullName evidence="5">DUF4190 domain-containing protein</fullName>
    </recommendedName>
</protein>
<feature type="transmembrane region" description="Helical" evidence="2">
    <location>
        <begin position="114"/>
        <end position="136"/>
    </location>
</feature>
<organism evidence="3 4">
    <name type="scientific">Paenibacillus albidus</name>
    <dbReference type="NCBI Taxonomy" id="2041023"/>
    <lineage>
        <taxon>Bacteria</taxon>
        <taxon>Bacillati</taxon>
        <taxon>Bacillota</taxon>
        <taxon>Bacilli</taxon>
        <taxon>Bacillales</taxon>
        <taxon>Paenibacillaceae</taxon>
        <taxon>Paenibacillus</taxon>
    </lineage>
</organism>
<dbReference type="RefSeq" id="WP_229696093.1">
    <property type="nucleotide sequence ID" value="NZ_BMKR01000008.1"/>
</dbReference>
<gene>
    <name evidence="3" type="ORF">GCM10010912_23900</name>
</gene>
<keyword evidence="4" id="KW-1185">Reference proteome</keyword>
<dbReference type="AlphaFoldDB" id="A0A917CBB1"/>
<feature type="compositionally biased region" description="Basic and acidic residues" evidence="1">
    <location>
        <begin position="1"/>
        <end position="15"/>
    </location>
</feature>
<dbReference type="EMBL" id="BMKR01000008">
    <property type="protein sequence ID" value="GGF78079.1"/>
    <property type="molecule type" value="Genomic_DNA"/>
</dbReference>
<name>A0A917CBB1_9BACL</name>
<dbReference type="Proteomes" id="UP000637643">
    <property type="component" value="Unassembled WGS sequence"/>
</dbReference>
<keyword evidence="2" id="KW-0472">Membrane</keyword>
<reference evidence="3" key="1">
    <citation type="journal article" date="2014" name="Int. J. Syst. Evol. Microbiol.">
        <title>Complete genome sequence of Corynebacterium casei LMG S-19264T (=DSM 44701T), isolated from a smear-ripened cheese.</title>
        <authorList>
            <consortium name="US DOE Joint Genome Institute (JGI-PGF)"/>
            <person name="Walter F."/>
            <person name="Albersmeier A."/>
            <person name="Kalinowski J."/>
            <person name="Ruckert C."/>
        </authorList>
    </citation>
    <scope>NUCLEOTIDE SEQUENCE</scope>
    <source>
        <strain evidence="3">CGMCC 1.16134</strain>
    </source>
</reference>
<dbReference type="PANTHER" id="PTHR40040:SF1">
    <property type="entry name" value="MEMBRANE PROTEIN"/>
    <property type="match status" value="1"/>
</dbReference>
<proteinExistence type="predicted"/>
<evidence type="ECO:0000256" key="1">
    <source>
        <dbReference type="SAM" id="MobiDB-lite"/>
    </source>
</evidence>
<evidence type="ECO:0000313" key="4">
    <source>
        <dbReference type="Proteomes" id="UP000637643"/>
    </source>
</evidence>
<evidence type="ECO:0000256" key="2">
    <source>
        <dbReference type="SAM" id="Phobius"/>
    </source>
</evidence>
<comment type="caution">
    <text evidence="3">The sequence shown here is derived from an EMBL/GenBank/DDBJ whole genome shotgun (WGS) entry which is preliminary data.</text>
</comment>
<reference evidence="3" key="2">
    <citation type="submission" date="2020-09" db="EMBL/GenBank/DDBJ databases">
        <authorList>
            <person name="Sun Q."/>
            <person name="Zhou Y."/>
        </authorList>
    </citation>
    <scope>NUCLEOTIDE SEQUENCE</scope>
    <source>
        <strain evidence="3">CGMCC 1.16134</strain>
    </source>
</reference>
<keyword evidence="2" id="KW-0812">Transmembrane</keyword>